<dbReference type="GO" id="GO:0008017">
    <property type="term" value="F:microtubule binding"/>
    <property type="evidence" value="ECO:0000318"/>
    <property type="project" value="GO_Central"/>
</dbReference>
<keyword evidence="4 6" id="KW-0067">ATP-binding</keyword>
<feature type="region of interest" description="Disordered" evidence="8">
    <location>
        <begin position="1661"/>
        <end position="1682"/>
    </location>
</feature>
<dbReference type="InterPro" id="IPR019821">
    <property type="entry name" value="Kinesin_motor_CS"/>
</dbReference>
<feature type="binding site" evidence="6">
    <location>
        <begin position="137"/>
        <end position="144"/>
    </location>
    <ligand>
        <name>ATP</name>
        <dbReference type="ChEBI" id="CHEBI:30616"/>
    </ligand>
</feature>
<dbReference type="PROSITE" id="PS50067">
    <property type="entry name" value="KINESIN_MOTOR_2"/>
    <property type="match status" value="1"/>
</dbReference>
<name>Q387X3_TRYB2</name>
<dbReference type="PANTHER" id="PTHR47969:SF15">
    <property type="entry name" value="CHROMOSOME-ASSOCIATED KINESIN KIF4A-RELATED"/>
    <property type="match status" value="1"/>
</dbReference>
<keyword evidence="5 7" id="KW-0175">Coiled coil</keyword>
<evidence type="ECO:0000256" key="2">
    <source>
        <dbReference type="ARBA" id="ARBA00022490"/>
    </source>
</evidence>
<feature type="compositionally biased region" description="Polar residues" evidence="8">
    <location>
        <begin position="27"/>
        <end position="39"/>
    </location>
</feature>
<comment type="similarity">
    <text evidence="6">Belongs to the TRAFAC class myosin-kinesin ATPase superfamily. Kinesin family.</text>
</comment>
<feature type="region of interest" description="Disordered" evidence="8">
    <location>
        <begin position="538"/>
        <end position="557"/>
    </location>
</feature>
<dbReference type="GO" id="GO:0016887">
    <property type="term" value="F:ATP hydrolysis activity"/>
    <property type="evidence" value="ECO:0000318"/>
    <property type="project" value="GO_Central"/>
</dbReference>
<dbReference type="SUPFAM" id="SSF52540">
    <property type="entry name" value="P-loop containing nucleoside triphosphate hydrolases"/>
    <property type="match status" value="1"/>
</dbReference>
<feature type="region of interest" description="Disordered" evidence="8">
    <location>
        <begin position="1"/>
        <end position="40"/>
    </location>
</feature>
<keyword evidence="11" id="KW-1185">Reference proteome</keyword>
<dbReference type="OrthoDB" id="3176171at2759"/>
<feature type="compositionally biased region" description="Polar residues" evidence="8">
    <location>
        <begin position="539"/>
        <end position="548"/>
    </location>
</feature>
<evidence type="ECO:0000256" key="1">
    <source>
        <dbReference type="ARBA" id="ARBA00004496"/>
    </source>
</evidence>
<feature type="compositionally biased region" description="Basic and acidic residues" evidence="8">
    <location>
        <begin position="793"/>
        <end position="804"/>
    </location>
</feature>
<dbReference type="PROSITE" id="PS00411">
    <property type="entry name" value="KINESIN_MOTOR_1"/>
    <property type="match status" value="1"/>
</dbReference>
<evidence type="ECO:0000256" key="3">
    <source>
        <dbReference type="ARBA" id="ARBA00022741"/>
    </source>
</evidence>
<dbReference type="InterPro" id="IPR027640">
    <property type="entry name" value="Kinesin-like_fam"/>
</dbReference>
<proteinExistence type="inferred from homology"/>
<feature type="domain" description="Kinesin motor" evidence="9">
    <location>
        <begin position="43"/>
        <end position="446"/>
    </location>
</feature>
<feature type="region of interest" description="Disordered" evidence="8">
    <location>
        <begin position="1564"/>
        <end position="1585"/>
    </location>
</feature>
<feature type="region of interest" description="Disordered" evidence="8">
    <location>
        <begin position="562"/>
        <end position="586"/>
    </location>
</feature>
<dbReference type="GO" id="GO:0005875">
    <property type="term" value="C:microtubule associated complex"/>
    <property type="evidence" value="ECO:0000255"/>
    <property type="project" value="GeneDB"/>
</dbReference>
<feature type="compositionally biased region" description="Gly residues" evidence="8">
    <location>
        <begin position="1567"/>
        <end position="1578"/>
    </location>
</feature>
<evidence type="ECO:0000256" key="8">
    <source>
        <dbReference type="SAM" id="MobiDB-lite"/>
    </source>
</evidence>
<dbReference type="InterPro" id="IPR036961">
    <property type="entry name" value="Kinesin_motor_dom_sf"/>
</dbReference>
<dbReference type="STRING" id="185431.Q387X3"/>
<dbReference type="GO" id="GO:0003777">
    <property type="term" value="F:microtubule motor activity"/>
    <property type="evidence" value="ECO:0000318"/>
    <property type="project" value="GO_Central"/>
</dbReference>
<dbReference type="SMART" id="SM00129">
    <property type="entry name" value="KISc"/>
    <property type="match status" value="1"/>
</dbReference>
<dbReference type="KEGG" id="tbr:Tb10.61.0990"/>
<feature type="compositionally biased region" description="Basic and acidic residues" evidence="8">
    <location>
        <begin position="1672"/>
        <end position="1682"/>
    </location>
</feature>
<dbReference type="EMBL" id="CM000208">
    <property type="protein sequence ID" value="EAN78899.1"/>
    <property type="molecule type" value="Genomic_DNA"/>
</dbReference>
<evidence type="ECO:0000256" key="5">
    <source>
        <dbReference type="ARBA" id="ARBA00023054"/>
    </source>
</evidence>
<dbReference type="RefSeq" id="XP_828011.1">
    <property type="nucleotide sequence ID" value="XM_822918.1"/>
</dbReference>
<comment type="subcellular location">
    <subcellularLocation>
        <location evidence="1">Cytoplasm</location>
    </subcellularLocation>
</comment>
<protein>
    <submittedName>
        <fullName evidence="10">Kinesin, putative</fullName>
    </submittedName>
</protein>
<dbReference type="FunFam" id="3.40.850.10:FF:000135">
    <property type="entry name" value="Putative kinesin"/>
    <property type="match status" value="1"/>
</dbReference>
<dbReference type="Pfam" id="PF00225">
    <property type="entry name" value="Kinesin"/>
    <property type="match status" value="1"/>
</dbReference>
<dbReference type="GO" id="GO:0003774">
    <property type="term" value="F:cytoskeletal motor activity"/>
    <property type="evidence" value="ECO:0000255"/>
    <property type="project" value="GeneDB"/>
</dbReference>
<dbReference type="InterPro" id="IPR027417">
    <property type="entry name" value="P-loop_NTPase"/>
</dbReference>
<feature type="coiled-coil region" evidence="7">
    <location>
        <begin position="1522"/>
        <end position="1556"/>
    </location>
</feature>
<sequence length="1682" mass="187534">MVRLDPSASTASSMTTTTATSALDVSLTEQDTSRSNGGAQDSAMRVYVRIRPFTASELLENGERPNRTIALDARDGHIKIMDPSRNFTTRLTYVFERCFDSAEAGPGADQEEVYTHVGRTVLNNTVDGYNGCILAYGQTGTGKTYTMLGPRDVVTSGRLYREELAQQSSSFSSITKLKLCSPSPSCSGQMKGIDESAFLELSLGGDSFSTTEEGIIPRFARDLFNSLRQKQREDSSYSYRVEMEFYEIYNEKVFDLISGGHSTNDLRVRHQTVRGVFVEGLDRKPIAAEEDLLFWMYRGSIERHTASTKMNDRSSRSHAILSIHVVQMTLDENNNTNRVSSKLNLVDLAGSERIGASGVEGLHFKESTKINLSLTALGRVIDCLADASTGKPSAFCPYRESNLTWLLMDSLGGNSKTSMVATVSPCVEHYEVTCQTLRYASRAKQIVNVAVVNEDPQVRQIKKLTAEVSRLKQLLNNQSICDYSNEEVERLRQRVVQLQQEAVERDFMLETFREELNDKTSLMNHHRNGSVTLCKHNANGKQHQQGGETMTKDEVNSPHLMQRTKGKESTGGAATGDCGGKQSSRSVNPYLNARTLQQLKYLRIEADQDYGTLIATLARCAFDATMNYECTLQKNIMMINSHSHALRENVQKMESKEWLVLASIGDRLLSEFAKACGKHASTPRHHETVKPKGLKTPEVEVQDKDRDKARMEINRLRERLYDAMVENDGLKERCEALEKEAHNFSKMERTLKQKLATLQAELDGAGPKVIAWATNTMKAEPGLTPRTAVNTTRENHDCPKEGRRMSPLLPSARCVQARKVKHSPRQKEVGTTRRVAEKNGTEAQLENSVCSLSVPVLNLRQISAAAFLRSAIDSHHDALLDLLMDKFRLVGNLYEQYAKSFLGKNPLTGSNGKSECPEKELTLAEERLPSKKVPKRSVEVQKKSKVASDMISSRGRGRGGVLTGDDALCRESTVTLHSPRGAENAKGLQRRCHQKAQATTVRKTSRRTLGSSSDTFLPDCEEEVTFLKEQFTRRESGIKKEHQSVVRELQNNLAEAVKRAAQEYKQLLDQSSNEKKQLNEQLAKYGSIAAAAEKTKESVSEQTRLFREQCSGRTAIEIEQMEVWASTVASSVASIYRLRKEQESVAAAKERQQLINQAACDKAELTCSLRHRTEVLLEWVSGREVLLCEEERTRAHLVLRFREQGIASGCCAELSTMLVESHKLLTEHCVVEHQVFIEGVTPICNAFLGASNALAKEKSHVMQLQGQVRSAVMGQCRQQLLQCREDEISAREAILASQDSEAAVIKDALRRIGGAIVINQKFVTDLRNRLNTAQTEQHRHQLRGCLEYEANSRNTILAAQKDGVATIRFAFEQAHLALEQKQYQTTRLNAELDCSKNNNHLQGVRVCLDSETDARDHLVAYQQGEWQVLELCFNTGRKMLMDNARYLCGLLDTANTSLAAAVVRAPKSALGAVFLFEQHERFVLEELNAHTTCLQDAHRELSVLLSTSQVQRECDVTLTALENYYSEELARTEKENKELKANIQILRENLDFQASLDQLQAEIEGDGPAGLGSGGGSEGDPLSLTQHREGLGISGLISNFFTRVGYVRKDGLPRDFSPRMMMSHTSSEEDFGAMSDAAARFGYTPVKDGRNRRNSMQSIVGSALFPPNHDSTPLRDDDASIQ</sequence>
<dbReference type="PRINTS" id="PR00380">
    <property type="entry name" value="KINESINHEAVY"/>
</dbReference>
<dbReference type="GO" id="GO:0005737">
    <property type="term" value="C:cytoplasm"/>
    <property type="evidence" value="ECO:0006056"/>
    <property type="project" value="Others"/>
</dbReference>
<evidence type="ECO:0000313" key="10">
    <source>
        <dbReference type="EMBL" id="EAN78899.1"/>
    </source>
</evidence>
<feature type="region of interest" description="Disordered" evidence="8">
    <location>
        <begin position="932"/>
        <end position="964"/>
    </location>
</feature>
<dbReference type="AlphaFoldDB" id="Q387X3"/>
<evidence type="ECO:0000256" key="6">
    <source>
        <dbReference type="PROSITE-ProRule" id="PRU00283"/>
    </source>
</evidence>
<dbReference type="GO" id="GO:0005874">
    <property type="term" value="C:microtubule"/>
    <property type="evidence" value="ECO:0000318"/>
    <property type="project" value="GO_Central"/>
</dbReference>
<feature type="coiled-coil region" evidence="7">
    <location>
        <begin position="699"/>
        <end position="754"/>
    </location>
</feature>
<dbReference type="GO" id="GO:0005524">
    <property type="term" value="F:ATP binding"/>
    <property type="evidence" value="ECO:0000255"/>
    <property type="project" value="GeneDB"/>
</dbReference>
<keyword evidence="2" id="KW-0963">Cytoplasm</keyword>
<feature type="region of interest" description="Disordered" evidence="8">
    <location>
        <begin position="781"/>
        <end position="806"/>
    </location>
</feature>
<dbReference type="Gene3D" id="3.40.850.10">
    <property type="entry name" value="Kinesin motor domain"/>
    <property type="match status" value="1"/>
</dbReference>
<dbReference type="eggNOG" id="KOG0241">
    <property type="taxonomic scope" value="Eukaryota"/>
</dbReference>
<evidence type="ECO:0000313" key="11">
    <source>
        <dbReference type="Proteomes" id="UP000008524"/>
    </source>
</evidence>
<keyword evidence="6" id="KW-0505">Motor protein</keyword>
<accession>Q387X3</accession>
<gene>
    <name evidence="10" type="ORF">Tb10.61.0990</name>
</gene>
<dbReference type="GO" id="GO:0007018">
    <property type="term" value="P:microtubule-based movement"/>
    <property type="evidence" value="ECO:0000318"/>
    <property type="project" value="GO_Central"/>
</dbReference>
<keyword evidence="3 6" id="KW-0547">Nucleotide-binding</keyword>
<dbReference type="GO" id="GO:0005871">
    <property type="term" value="C:kinesin complex"/>
    <property type="evidence" value="ECO:0000318"/>
    <property type="project" value="GO_Central"/>
</dbReference>
<dbReference type="InterPro" id="IPR001752">
    <property type="entry name" value="Kinesin_motor_dom"/>
</dbReference>
<reference evidence="10 11" key="2">
    <citation type="journal article" date="2005" name="Science">
        <title>The genome of the African trypanosome Trypanosoma brucei.</title>
        <authorList>
            <person name="Berriman M."/>
            <person name="Ghedin E."/>
            <person name="Hertz-Fowler C."/>
            <person name="Blandin G."/>
            <person name="Renauld H."/>
            <person name="Bartholomeu D.C."/>
            <person name="Lennard N.J."/>
            <person name="Caler E."/>
            <person name="Hamlin N.E."/>
            <person name="Haas B."/>
            <person name="Bohme U."/>
            <person name="Hannick L."/>
            <person name="Aslett M.A."/>
            <person name="Shallom J."/>
            <person name="Marcello L."/>
            <person name="Hou L."/>
            <person name="Wickstead B."/>
            <person name="Alsmark U.C."/>
            <person name="Arrowsmith C."/>
            <person name="Atkin R.J."/>
            <person name="Barron A.J."/>
            <person name="Bringaud F."/>
            <person name="Brooks K."/>
            <person name="Carrington M."/>
            <person name="Cherevach I."/>
            <person name="Chillingworth T.J."/>
            <person name="Churcher C."/>
            <person name="Clark L.N."/>
            <person name="Corton C.H."/>
            <person name="Cronin A."/>
            <person name="Davies R.M."/>
            <person name="Doggett J."/>
            <person name="Djikeng A."/>
            <person name="Feldblyum T."/>
            <person name="Field M.C."/>
            <person name="Fraser A."/>
            <person name="Goodhead I."/>
            <person name="Hance Z."/>
            <person name="Harper D."/>
            <person name="Harris B.R."/>
            <person name="Hauser H."/>
            <person name="Hostetler J."/>
            <person name="Ivens A."/>
            <person name="Jagels K."/>
            <person name="Johnson D."/>
            <person name="Johnson J."/>
            <person name="Jones K."/>
            <person name="Kerhornou A.X."/>
            <person name="Koo H."/>
            <person name="Larke N."/>
            <person name="Landfear S."/>
            <person name="Larkin C."/>
            <person name="Leech V."/>
            <person name="Line A."/>
            <person name="Lord A."/>
            <person name="Macleod A."/>
            <person name="Mooney P.J."/>
            <person name="Moule S."/>
            <person name="Martin D.M."/>
            <person name="Morgan G.W."/>
            <person name="Mungall K."/>
            <person name="Norbertczak H."/>
            <person name="Ormond D."/>
            <person name="Pai G."/>
            <person name="Peacock C.S."/>
            <person name="Peterson J."/>
            <person name="Quail M.A."/>
            <person name="Rabbinowitsch E."/>
            <person name="Rajandream M.A."/>
            <person name="Reitter C."/>
            <person name="Salzberg S.L."/>
            <person name="Sanders M."/>
            <person name="Schobel S."/>
            <person name="Sharp S."/>
            <person name="Simmonds M."/>
            <person name="Simpson A.J."/>
            <person name="Tallon L."/>
            <person name="Turner C.M."/>
            <person name="Tait A."/>
            <person name="Tivey A.R."/>
            <person name="Van Aken S."/>
            <person name="Walker D."/>
            <person name="Wanless D."/>
            <person name="Wang S."/>
            <person name="White B."/>
            <person name="White O."/>
            <person name="Whitehead S."/>
            <person name="Woodward J."/>
            <person name="Wortman J."/>
            <person name="Adams M.D."/>
            <person name="Embley T.M."/>
            <person name="Gull K."/>
            <person name="Ullu E."/>
            <person name="Barry J.D."/>
            <person name="Fairlamb A.H."/>
            <person name="Opperdoes F."/>
            <person name="Barrell B.G."/>
            <person name="Donelson J.E."/>
            <person name="Hall N."/>
            <person name="Fraser C.M."/>
            <person name="Melville S.E."/>
            <person name="El-Sayed N.M."/>
        </authorList>
    </citation>
    <scope>NUCLEOTIDE SEQUENCE [LARGE SCALE GENOMIC DNA]</scope>
    <source>
        <strain evidence="10 11">927/4 GUTat10.1</strain>
    </source>
</reference>
<dbReference type="GO" id="GO:0051286">
    <property type="term" value="C:cell tip"/>
    <property type="evidence" value="ECO:0000314"/>
    <property type="project" value="GeneDB"/>
</dbReference>
<evidence type="ECO:0000256" key="4">
    <source>
        <dbReference type="ARBA" id="ARBA00022840"/>
    </source>
</evidence>
<evidence type="ECO:0000256" key="7">
    <source>
        <dbReference type="SAM" id="Coils"/>
    </source>
</evidence>
<dbReference type="PaxDb" id="5691-EAN78899"/>
<dbReference type="PANTHER" id="PTHR47969">
    <property type="entry name" value="CHROMOSOME-ASSOCIATED KINESIN KIF4A-RELATED"/>
    <property type="match status" value="1"/>
</dbReference>
<feature type="compositionally biased region" description="Low complexity" evidence="8">
    <location>
        <begin position="7"/>
        <end position="22"/>
    </location>
</feature>
<reference evidence="10 11" key="1">
    <citation type="journal article" date="2005" name="Science">
        <title>Comparative genomics of trypanosomatid parasitic protozoa.</title>
        <authorList>
            <person name="El-Sayed N.M."/>
            <person name="Myler P.J."/>
            <person name="Blandin G."/>
            <person name="Berriman M."/>
            <person name="Crabtree J."/>
            <person name="Aggarwal G."/>
            <person name="Caler E."/>
            <person name="Renauld H."/>
            <person name="Worthey E.A."/>
            <person name="Hertz-Fowler C."/>
            <person name="Ghedin E."/>
            <person name="Peacock C."/>
            <person name="Bartholomeu D.C."/>
            <person name="Haas B.J."/>
            <person name="Tran A.N."/>
            <person name="Wortman J.R."/>
            <person name="Alsmark U.C."/>
            <person name="Angiuoli S."/>
            <person name="Anupama A."/>
            <person name="Badger J."/>
            <person name="Bringaud F."/>
            <person name="Cadag E."/>
            <person name="Carlton J.M."/>
            <person name="Cerqueira G.C."/>
            <person name="Creasy T."/>
            <person name="Delcher A.L."/>
            <person name="Djikeng A."/>
            <person name="Embley T.M."/>
            <person name="Hauser C."/>
            <person name="Ivens A.C."/>
            <person name="Kummerfeld S.K."/>
            <person name="Pereira-Leal J.B."/>
            <person name="Nilsson D."/>
            <person name="Peterson J."/>
            <person name="Salzberg S.L."/>
            <person name="Shallom J."/>
            <person name="Silva J.C."/>
            <person name="Sundaram J."/>
            <person name="Westenberger S."/>
            <person name="White O."/>
            <person name="Melville S.E."/>
            <person name="Donelson J.E."/>
            <person name="Andersson B."/>
            <person name="Stuart K.D."/>
            <person name="Hall N."/>
        </authorList>
    </citation>
    <scope>NUCLEOTIDE SEQUENCE [LARGE SCALE GENOMIC DNA]</scope>
    <source>
        <strain evidence="10 11">927/4 GUTat10.1</strain>
    </source>
</reference>
<feature type="coiled-coil region" evidence="7">
    <location>
        <begin position="1039"/>
        <end position="1095"/>
    </location>
</feature>
<organism evidence="10 11">
    <name type="scientific">Trypanosoma brucei brucei (strain 927/4 GUTat10.1)</name>
    <dbReference type="NCBI Taxonomy" id="185431"/>
    <lineage>
        <taxon>Eukaryota</taxon>
        <taxon>Discoba</taxon>
        <taxon>Euglenozoa</taxon>
        <taxon>Kinetoplastea</taxon>
        <taxon>Metakinetoplastina</taxon>
        <taxon>Trypanosomatida</taxon>
        <taxon>Trypanosomatidae</taxon>
        <taxon>Trypanosoma</taxon>
    </lineage>
</organism>
<dbReference type="GeneID" id="3661873"/>
<evidence type="ECO:0000259" key="9">
    <source>
        <dbReference type="PROSITE" id="PS50067"/>
    </source>
</evidence>
<dbReference type="InParanoid" id="Q387X3"/>
<dbReference type="Proteomes" id="UP000008524">
    <property type="component" value="Chromosome 10"/>
</dbReference>
<dbReference type="GO" id="GO:0010608">
    <property type="term" value="P:post-transcriptional regulation of gene expression"/>
    <property type="evidence" value="ECO:0000314"/>
    <property type="project" value="GeneDB"/>
</dbReference>